<dbReference type="SUPFAM" id="SSF53474">
    <property type="entry name" value="alpha/beta-Hydrolases"/>
    <property type="match status" value="1"/>
</dbReference>
<comment type="similarity">
    <text evidence="1">Belongs to the 'GDXG' lipolytic enzyme family.</text>
</comment>
<protein>
    <recommendedName>
        <fullName evidence="2">Alpha/beta hydrolase fold-3 domain-containing protein</fullName>
    </recommendedName>
</protein>
<gene>
    <name evidence="3" type="ORF">HYC85_021187</name>
</gene>
<evidence type="ECO:0000259" key="2">
    <source>
        <dbReference type="Pfam" id="PF07859"/>
    </source>
</evidence>
<dbReference type="EMBL" id="JACBKZ010000010">
    <property type="protein sequence ID" value="KAF5940020.1"/>
    <property type="molecule type" value="Genomic_DNA"/>
</dbReference>
<dbReference type="PANTHER" id="PTHR23024:SF24">
    <property type="entry name" value="ALPHA_BETA HYDROLASE FOLD-3 DOMAIN-CONTAINING PROTEIN"/>
    <property type="match status" value="1"/>
</dbReference>
<dbReference type="Gene3D" id="3.40.50.1820">
    <property type="entry name" value="alpha/beta hydrolase"/>
    <property type="match status" value="1"/>
</dbReference>
<name>A0A7J7GGY4_CAMSI</name>
<dbReference type="AlphaFoldDB" id="A0A7J7GGY4"/>
<organism evidence="3 4">
    <name type="scientific">Camellia sinensis</name>
    <name type="common">Tea plant</name>
    <name type="synonym">Thea sinensis</name>
    <dbReference type="NCBI Taxonomy" id="4442"/>
    <lineage>
        <taxon>Eukaryota</taxon>
        <taxon>Viridiplantae</taxon>
        <taxon>Streptophyta</taxon>
        <taxon>Embryophyta</taxon>
        <taxon>Tracheophyta</taxon>
        <taxon>Spermatophyta</taxon>
        <taxon>Magnoliopsida</taxon>
        <taxon>eudicotyledons</taxon>
        <taxon>Gunneridae</taxon>
        <taxon>Pentapetalae</taxon>
        <taxon>asterids</taxon>
        <taxon>Ericales</taxon>
        <taxon>Theaceae</taxon>
        <taxon>Camellia</taxon>
    </lineage>
</organism>
<sequence>MASETKPKPALPWKIKLLLSAYTFAVNTSRRPNGTVNRRLTTFLDLKSPPSATKPIHGVTTSDTTIDSSLNLWFRLYTPTITPTTTSLPVIVYFHGGGFVYFSANTKIYNRFCRGLAGTLPAVVVSVNYRLAPEHRFPSQFDDALDALKFLDDAVLPPIADLSRCFITGDSAGANIAHHAAVRAAEEEFRRVKIAGVIAVQPFFGGEKRTESELRLARVPLVSTEITDWLWRAFLPEKSDRNHEVVNVSGPKSASISGVKFPATMVVVGGFDPLQDRQRRYHGWLKKCGVETCLVEYPNAVHAFYWFPELPESSMLIRDVRDFIQKHE</sequence>
<dbReference type="InterPro" id="IPR029058">
    <property type="entry name" value="AB_hydrolase_fold"/>
</dbReference>
<reference evidence="3 4" key="2">
    <citation type="submission" date="2020-07" db="EMBL/GenBank/DDBJ databases">
        <title>Genome assembly of wild tea tree DASZ reveals pedigree and selection history of tea varieties.</title>
        <authorList>
            <person name="Zhang W."/>
        </authorList>
    </citation>
    <scope>NUCLEOTIDE SEQUENCE [LARGE SCALE GENOMIC DNA]</scope>
    <source>
        <strain evidence="4">cv. G240</strain>
        <tissue evidence="3">Leaf</tissue>
    </source>
</reference>
<dbReference type="Proteomes" id="UP000593564">
    <property type="component" value="Unassembled WGS sequence"/>
</dbReference>
<dbReference type="GO" id="GO:0052689">
    <property type="term" value="F:carboxylic ester hydrolase activity"/>
    <property type="evidence" value="ECO:0007669"/>
    <property type="project" value="TreeGrafter"/>
</dbReference>
<comment type="caution">
    <text evidence="3">The sequence shown here is derived from an EMBL/GenBank/DDBJ whole genome shotgun (WGS) entry which is preliminary data.</text>
</comment>
<keyword evidence="4" id="KW-1185">Reference proteome</keyword>
<proteinExistence type="inferred from homology"/>
<dbReference type="GO" id="GO:0009860">
    <property type="term" value="P:pollen tube growth"/>
    <property type="evidence" value="ECO:0007669"/>
    <property type="project" value="TreeGrafter"/>
</dbReference>
<dbReference type="Pfam" id="PF07859">
    <property type="entry name" value="Abhydrolase_3"/>
    <property type="match status" value="1"/>
</dbReference>
<evidence type="ECO:0000313" key="4">
    <source>
        <dbReference type="Proteomes" id="UP000593564"/>
    </source>
</evidence>
<dbReference type="InterPro" id="IPR013094">
    <property type="entry name" value="AB_hydrolase_3"/>
</dbReference>
<dbReference type="InterPro" id="IPR050466">
    <property type="entry name" value="Carboxylest/Gibb_receptor"/>
</dbReference>
<evidence type="ECO:0000256" key="1">
    <source>
        <dbReference type="ARBA" id="ARBA00010515"/>
    </source>
</evidence>
<reference evidence="4" key="1">
    <citation type="journal article" date="2020" name="Nat. Commun.">
        <title>Genome assembly of wild tea tree DASZ reveals pedigree and selection history of tea varieties.</title>
        <authorList>
            <person name="Zhang W."/>
            <person name="Zhang Y."/>
            <person name="Qiu H."/>
            <person name="Guo Y."/>
            <person name="Wan H."/>
            <person name="Zhang X."/>
            <person name="Scossa F."/>
            <person name="Alseekh S."/>
            <person name="Zhang Q."/>
            <person name="Wang P."/>
            <person name="Xu L."/>
            <person name="Schmidt M.H."/>
            <person name="Jia X."/>
            <person name="Li D."/>
            <person name="Zhu A."/>
            <person name="Guo F."/>
            <person name="Chen W."/>
            <person name="Ni D."/>
            <person name="Usadel B."/>
            <person name="Fernie A.R."/>
            <person name="Wen W."/>
        </authorList>
    </citation>
    <scope>NUCLEOTIDE SEQUENCE [LARGE SCALE GENOMIC DNA]</scope>
    <source>
        <strain evidence="4">cv. G240</strain>
    </source>
</reference>
<feature type="domain" description="Alpha/beta hydrolase fold-3" evidence="2">
    <location>
        <begin position="91"/>
        <end position="305"/>
    </location>
</feature>
<accession>A0A7J7GGY4</accession>
<dbReference type="PANTHER" id="PTHR23024">
    <property type="entry name" value="ARYLACETAMIDE DEACETYLASE"/>
    <property type="match status" value="1"/>
</dbReference>
<evidence type="ECO:0000313" key="3">
    <source>
        <dbReference type="EMBL" id="KAF5940020.1"/>
    </source>
</evidence>